<dbReference type="SUPFAM" id="SSF52317">
    <property type="entry name" value="Class I glutamine amidotransferase-like"/>
    <property type="match status" value="1"/>
</dbReference>
<evidence type="ECO:0000256" key="4">
    <source>
        <dbReference type="ARBA" id="ARBA00022962"/>
    </source>
</evidence>
<dbReference type="AlphaFoldDB" id="A0A1G7TV60"/>
<dbReference type="Gene3D" id="3.40.50.880">
    <property type="match status" value="1"/>
</dbReference>
<dbReference type="InterPro" id="IPR015890">
    <property type="entry name" value="Chorismate_C"/>
</dbReference>
<dbReference type="Pfam" id="PF04715">
    <property type="entry name" value="Anth_synt_I_N"/>
    <property type="match status" value="1"/>
</dbReference>
<dbReference type="GO" id="GO:0000162">
    <property type="term" value="P:L-tryptophan biosynthetic process"/>
    <property type="evidence" value="ECO:0007669"/>
    <property type="project" value="TreeGrafter"/>
</dbReference>
<dbReference type="PROSITE" id="PS51273">
    <property type="entry name" value="GATASE_TYPE_1"/>
    <property type="match status" value="1"/>
</dbReference>
<dbReference type="InterPro" id="IPR029062">
    <property type="entry name" value="Class_I_gatase-like"/>
</dbReference>
<dbReference type="InterPro" id="IPR019999">
    <property type="entry name" value="Anth_synth_I-like"/>
</dbReference>
<dbReference type="NCBIfam" id="TIGR00566">
    <property type="entry name" value="trpG_papA"/>
    <property type="match status" value="1"/>
</dbReference>
<dbReference type="Gene3D" id="3.60.120.10">
    <property type="entry name" value="Anthranilate synthase"/>
    <property type="match status" value="1"/>
</dbReference>
<dbReference type="InterPro" id="IPR006221">
    <property type="entry name" value="TrpG/PapA_dom"/>
</dbReference>
<organism evidence="8 9">
    <name type="scientific">Pseudonocardia oroxyli</name>
    <dbReference type="NCBI Taxonomy" id="366584"/>
    <lineage>
        <taxon>Bacteria</taxon>
        <taxon>Bacillati</taxon>
        <taxon>Actinomycetota</taxon>
        <taxon>Actinomycetes</taxon>
        <taxon>Pseudonocardiales</taxon>
        <taxon>Pseudonocardiaceae</taxon>
        <taxon>Pseudonocardia</taxon>
    </lineage>
</organism>
<evidence type="ECO:0000256" key="2">
    <source>
        <dbReference type="ARBA" id="ARBA00013139"/>
    </source>
</evidence>
<evidence type="ECO:0000256" key="1">
    <source>
        <dbReference type="ARBA" id="ARBA00005970"/>
    </source>
</evidence>
<name>A0A1G7TV60_PSEOR</name>
<keyword evidence="3 8" id="KW-0808">Transferase</keyword>
<dbReference type="PRINTS" id="PR00097">
    <property type="entry name" value="ANTSNTHASEII"/>
</dbReference>
<keyword evidence="4 8" id="KW-0315">Glutamine amidotransferase</keyword>
<dbReference type="EC" id="2.6.1.85" evidence="2"/>
<dbReference type="SUPFAM" id="SSF56322">
    <property type="entry name" value="ADC synthase"/>
    <property type="match status" value="1"/>
</dbReference>
<evidence type="ECO:0000259" key="6">
    <source>
        <dbReference type="Pfam" id="PF00425"/>
    </source>
</evidence>
<dbReference type="GO" id="GO:0008153">
    <property type="term" value="P:4-aminobenzoate biosynthetic process"/>
    <property type="evidence" value="ECO:0007669"/>
    <property type="project" value="TreeGrafter"/>
</dbReference>
<dbReference type="OrthoDB" id="3518032at2"/>
<dbReference type="STRING" id="366584.SAMN05216377_111146"/>
<dbReference type="GO" id="GO:0009396">
    <property type="term" value="P:folic acid-containing compound biosynthetic process"/>
    <property type="evidence" value="ECO:0007669"/>
    <property type="project" value="InterPro"/>
</dbReference>
<feature type="domain" description="Glutamine amidotransferase" evidence="5">
    <location>
        <begin position="5"/>
        <end position="187"/>
    </location>
</feature>
<dbReference type="CDD" id="cd01743">
    <property type="entry name" value="GATase1_Anthranilate_Synthase"/>
    <property type="match status" value="1"/>
</dbReference>
<dbReference type="PANTHER" id="PTHR11236">
    <property type="entry name" value="AMINOBENZOATE/ANTHRANILATE SYNTHASE"/>
    <property type="match status" value="1"/>
</dbReference>
<feature type="domain" description="Chorismate-utilising enzyme C-terminal" evidence="6">
    <location>
        <begin position="412"/>
        <end position="666"/>
    </location>
</feature>
<dbReference type="InterPro" id="IPR017926">
    <property type="entry name" value="GATASE"/>
</dbReference>
<evidence type="ECO:0000256" key="3">
    <source>
        <dbReference type="ARBA" id="ARBA00022679"/>
    </source>
</evidence>
<accession>A0A1G7TV60</accession>
<evidence type="ECO:0000259" key="7">
    <source>
        <dbReference type="Pfam" id="PF04715"/>
    </source>
</evidence>
<dbReference type="PRINTS" id="PR00099">
    <property type="entry name" value="CPSGATASE"/>
</dbReference>
<dbReference type="PRINTS" id="PR00096">
    <property type="entry name" value="GATASE"/>
</dbReference>
<dbReference type="EMBL" id="FNBE01000011">
    <property type="protein sequence ID" value="SDG39143.1"/>
    <property type="molecule type" value="Genomic_DNA"/>
</dbReference>
<dbReference type="InterPro" id="IPR006805">
    <property type="entry name" value="Anth_synth_I_N"/>
</dbReference>
<feature type="domain" description="Anthranilate synthase component I N-terminal" evidence="7">
    <location>
        <begin position="228"/>
        <end position="358"/>
    </location>
</feature>
<dbReference type="GO" id="GO:0046820">
    <property type="term" value="F:4-amino-4-deoxychorismate synthase activity"/>
    <property type="evidence" value="ECO:0007669"/>
    <property type="project" value="UniProtKB-EC"/>
</dbReference>
<comment type="similarity">
    <text evidence="1">In the C-terminal section; belongs to the anthranilate synthase component I family.</text>
</comment>
<proteinExistence type="inferred from homology"/>
<dbReference type="PANTHER" id="PTHR11236:SF18">
    <property type="entry name" value="AMINODEOXYCHORISMATE SYNTHASE"/>
    <property type="match status" value="1"/>
</dbReference>
<dbReference type="InterPro" id="IPR005802">
    <property type="entry name" value="ADC_synth_comp_1"/>
</dbReference>
<dbReference type="Proteomes" id="UP000198967">
    <property type="component" value="Unassembled WGS sequence"/>
</dbReference>
<dbReference type="NCBIfam" id="TIGR00553">
    <property type="entry name" value="pabB"/>
    <property type="match status" value="1"/>
</dbReference>
<dbReference type="InterPro" id="IPR005801">
    <property type="entry name" value="ADC_synthase"/>
</dbReference>
<gene>
    <name evidence="8" type="ORF">SAMN05216377_111146</name>
</gene>
<sequence length="695" mass="75604">MRTILVDNYDSYSYNVFQLMAATFGVEPTVLANDAPEWADIDLVDYAAVVISPGPGSPAEPGDRGVALDHLRAGTIPVLGVCLGHQALGWLAGGSVVPAPEPRHGYLETIRHSGTELFRGVPQDFTAVRYHSLCLAEPLPEDLEATAWSPDGVVMGVRHRRLPWWGVQFHPESVASEHGAAIFANFAELVRAEHRGGPTPLRPQQRTLRRRTLDFTVSTEVLFEELFADSRFAFWLDSSRVERGLSRFSFLGDAGGGLGEVLSARVGTGVVHVVTEDGRVRATPGSIFDTLEERLRTHRLPWDSALPFDLACGYVGYFGYEMRDECGSPTDHVSPQPDAQWMTASRMVAVDHETDTTWVFALADGGDGSVRRAQAWVDETAGRIEALRGARPRPVAHEEREIDVEPLLHRSRARYLADIEECAASLHAGESYEICLTNGLDLPFTGSPLEAYRWLRRRSPAPYAAYLRFDELHVLSSSPERFLTVDAQGTVESKPIKGTARRDPDPEVDRALRDELAGSDKTRAENLMIVDLLRNDLGRICEIGSIRVPGFMKVESYATVHQLVSTIRGRLRPEVGPVAAVRAAFPGGSMTGAPKLRTMQIIDALERRPRGIYSGALGFFGFQGAADLNIVIRTATIESGRASIGAGGAIVLDSDPVDEYDEMTLKAAAVVQAVAGAGGGAGGVAPRARPERRSA</sequence>
<keyword evidence="9" id="KW-1185">Reference proteome</keyword>
<dbReference type="GO" id="GO:0005737">
    <property type="term" value="C:cytoplasm"/>
    <property type="evidence" value="ECO:0007669"/>
    <property type="project" value="TreeGrafter"/>
</dbReference>
<dbReference type="Pfam" id="PF00117">
    <property type="entry name" value="GATase"/>
    <property type="match status" value="1"/>
</dbReference>
<evidence type="ECO:0000259" key="5">
    <source>
        <dbReference type="Pfam" id="PF00117"/>
    </source>
</evidence>
<dbReference type="Pfam" id="PF00425">
    <property type="entry name" value="Chorismate_bind"/>
    <property type="match status" value="1"/>
</dbReference>
<evidence type="ECO:0000313" key="8">
    <source>
        <dbReference type="EMBL" id="SDG39143.1"/>
    </source>
</evidence>
<evidence type="ECO:0000313" key="9">
    <source>
        <dbReference type="Proteomes" id="UP000198967"/>
    </source>
</evidence>
<reference evidence="8 9" key="1">
    <citation type="submission" date="2016-10" db="EMBL/GenBank/DDBJ databases">
        <authorList>
            <person name="de Groot N.N."/>
        </authorList>
    </citation>
    <scope>NUCLEOTIDE SEQUENCE [LARGE SCALE GENOMIC DNA]</scope>
    <source>
        <strain evidence="8 9">CGMCC 4.3143</strain>
    </source>
</reference>
<dbReference type="RefSeq" id="WP_093086101.1">
    <property type="nucleotide sequence ID" value="NZ_FNBE01000011.1"/>
</dbReference>
<protein>
    <recommendedName>
        <fullName evidence="2">aminodeoxychorismate synthase</fullName>
        <ecNumber evidence="2">2.6.1.85</ecNumber>
    </recommendedName>
</protein>